<organism evidence="3 4">
    <name type="scientific">Fusarium torreyae</name>
    <dbReference type="NCBI Taxonomy" id="1237075"/>
    <lineage>
        <taxon>Eukaryota</taxon>
        <taxon>Fungi</taxon>
        <taxon>Dikarya</taxon>
        <taxon>Ascomycota</taxon>
        <taxon>Pezizomycotina</taxon>
        <taxon>Sordariomycetes</taxon>
        <taxon>Hypocreomycetidae</taxon>
        <taxon>Hypocreales</taxon>
        <taxon>Nectriaceae</taxon>
        <taxon>Fusarium</taxon>
    </lineage>
</organism>
<evidence type="ECO:0000259" key="2">
    <source>
        <dbReference type="Pfam" id="PF01467"/>
    </source>
</evidence>
<feature type="compositionally biased region" description="Polar residues" evidence="1">
    <location>
        <begin position="16"/>
        <end position="33"/>
    </location>
</feature>
<dbReference type="InterPro" id="IPR014729">
    <property type="entry name" value="Rossmann-like_a/b/a_fold"/>
</dbReference>
<gene>
    <name evidence="3" type="ORF">NW762_003695</name>
</gene>
<evidence type="ECO:0000313" key="3">
    <source>
        <dbReference type="EMBL" id="KAJ4267586.1"/>
    </source>
</evidence>
<evidence type="ECO:0000256" key="1">
    <source>
        <dbReference type="SAM" id="MobiDB-lite"/>
    </source>
</evidence>
<protein>
    <recommendedName>
        <fullName evidence="2">Cytidyltransferase-like domain-containing protein</fullName>
    </recommendedName>
</protein>
<reference evidence="3" key="1">
    <citation type="submission" date="2022-09" db="EMBL/GenBank/DDBJ databases">
        <title>Fusarium specimens isolated from Avocado Roots.</title>
        <authorList>
            <person name="Stajich J."/>
            <person name="Roper C."/>
            <person name="Heimlech-Rivalta G."/>
        </authorList>
    </citation>
    <scope>NUCLEOTIDE SEQUENCE</scope>
    <source>
        <strain evidence="3">CF00136</strain>
    </source>
</reference>
<accession>A0A9W8SAI6</accession>
<feature type="region of interest" description="Disordered" evidence="1">
    <location>
        <begin position="16"/>
        <end position="40"/>
    </location>
</feature>
<keyword evidence="4" id="KW-1185">Reference proteome</keyword>
<dbReference type="AlphaFoldDB" id="A0A9W8SAI6"/>
<dbReference type="Gene3D" id="3.40.50.620">
    <property type="entry name" value="HUPs"/>
    <property type="match status" value="1"/>
</dbReference>
<dbReference type="GO" id="GO:0003824">
    <property type="term" value="F:catalytic activity"/>
    <property type="evidence" value="ECO:0007669"/>
    <property type="project" value="InterPro"/>
</dbReference>
<dbReference type="SUPFAM" id="SSF52374">
    <property type="entry name" value="Nucleotidylyl transferase"/>
    <property type="match status" value="1"/>
</dbReference>
<dbReference type="EMBL" id="JAOQAZ010000004">
    <property type="protein sequence ID" value="KAJ4267586.1"/>
    <property type="molecule type" value="Genomic_DNA"/>
</dbReference>
<feature type="domain" description="Cytidyltransferase-like" evidence="2">
    <location>
        <begin position="49"/>
        <end position="94"/>
    </location>
</feature>
<evidence type="ECO:0000313" key="4">
    <source>
        <dbReference type="Proteomes" id="UP001152049"/>
    </source>
</evidence>
<comment type="caution">
    <text evidence="3">The sequence shown here is derived from an EMBL/GenBank/DDBJ whole genome shotgun (WGS) entry which is preliminary data.</text>
</comment>
<dbReference type="NCBIfam" id="TIGR00125">
    <property type="entry name" value="cyt_tran_rel"/>
    <property type="match status" value="1"/>
</dbReference>
<sequence length="334" mass="38119">MAFRRLADYIERIQLSDENTPKPSNRPFNNGTAKNPPLLRPRGVNRILLFPGSFNPPHQGHLKLLKHVFENAGEDLHIIGAIILPTDDEMLKNKMAQRDNAILLTREQRVNLWRGDGIPVDWAWVYDKPEASWADFRAKLINELSKDQTELKFTLLCGPDAITADGGYNPEYWDCPDSIISDVSRSVAFRYPNTLRQLAGCSPWERLSYDQGRLERQIRAKLKGKQASVIEEELAKAFNKLSTISICRRLRKPKGTIRFLPCNLDQRPADAPSSTKIREIIASSPSDALEKKLEGMAMHPKLLVEYIKTLPKPVKAVEAAKEETEKEKWDRIIW</sequence>
<dbReference type="OrthoDB" id="3558741at2759"/>
<dbReference type="Proteomes" id="UP001152049">
    <property type="component" value="Unassembled WGS sequence"/>
</dbReference>
<dbReference type="Pfam" id="PF01467">
    <property type="entry name" value="CTP_transf_like"/>
    <property type="match status" value="1"/>
</dbReference>
<name>A0A9W8SAI6_9HYPO</name>
<proteinExistence type="predicted"/>
<dbReference type="InterPro" id="IPR004821">
    <property type="entry name" value="Cyt_trans-like"/>
</dbReference>